<dbReference type="GO" id="GO:0048257">
    <property type="term" value="F:3'-flap endonuclease activity"/>
    <property type="evidence" value="ECO:0007669"/>
    <property type="project" value="TreeGrafter"/>
</dbReference>
<dbReference type="Proteomes" id="UP000001694">
    <property type="component" value="Chromosome"/>
</dbReference>
<proteinExistence type="predicted"/>
<dbReference type="HOGENOM" id="CLU_101253_0_0_2"/>
<dbReference type="PANTHER" id="PTHR13451:SF0">
    <property type="entry name" value="CROSSOVER JUNCTION ENDONUCLEASE MUS81"/>
    <property type="match status" value="1"/>
</dbReference>
<dbReference type="RefSeq" id="WP_012350085.1">
    <property type="nucleotide sequence ID" value="NC_010525.1"/>
</dbReference>
<gene>
    <name evidence="3" type="ordered locus">Tneu_0726</name>
</gene>
<dbReference type="KEGG" id="tne:Tneu_0726"/>
<feature type="domain" description="ERCC4" evidence="2">
    <location>
        <begin position="9"/>
        <end position="88"/>
    </location>
</feature>
<dbReference type="Gene3D" id="1.10.150.20">
    <property type="entry name" value="5' to 3' exonuclease, C-terminal subdomain"/>
    <property type="match status" value="1"/>
</dbReference>
<dbReference type="Gene3D" id="3.40.50.10130">
    <property type="match status" value="1"/>
</dbReference>
<keyword evidence="4" id="KW-1185">Reference proteome</keyword>
<keyword evidence="1" id="KW-0378">Hydrolase</keyword>
<name>B1YD02_PYRNV</name>
<evidence type="ECO:0000313" key="3">
    <source>
        <dbReference type="EMBL" id="ACB39665.1"/>
    </source>
</evidence>
<dbReference type="SUPFAM" id="SSF52980">
    <property type="entry name" value="Restriction endonuclease-like"/>
    <property type="match status" value="1"/>
</dbReference>
<dbReference type="InterPro" id="IPR011335">
    <property type="entry name" value="Restrct_endonuc-II-like"/>
</dbReference>
<dbReference type="GO" id="GO:0000727">
    <property type="term" value="P:double-strand break repair via break-induced replication"/>
    <property type="evidence" value="ECO:0007669"/>
    <property type="project" value="TreeGrafter"/>
</dbReference>
<dbReference type="GeneID" id="6165347"/>
<organism evidence="3 4">
    <name type="scientific">Pyrobaculum neutrophilum (strain DSM 2338 / JCM 9278 / NBRC 100436 / V24Sta)</name>
    <name type="common">Thermoproteus neutrophilus</name>
    <dbReference type="NCBI Taxonomy" id="444157"/>
    <lineage>
        <taxon>Archaea</taxon>
        <taxon>Thermoproteota</taxon>
        <taxon>Thermoprotei</taxon>
        <taxon>Thermoproteales</taxon>
        <taxon>Thermoproteaceae</taxon>
        <taxon>Pyrobaculum</taxon>
    </lineage>
</organism>
<dbReference type="EMBL" id="CP001014">
    <property type="protein sequence ID" value="ACB39665.1"/>
    <property type="molecule type" value="Genomic_DNA"/>
</dbReference>
<dbReference type="CDD" id="cd20075">
    <property type="entry name" value="XPF_nuclease_XPF_arch"/>
    <property type="match status" value="1"/>
</dbReference>
<dbReference type="InterPro" id="IPR006166">
    <property type="entry name" value="ERCC4_domain"/>
</dbReference>
<evidence type="ECO:0000313" key="4">
    <source>
        <dbReference type="Proteomes" id="UP000001694"/>
    </source>
</evidence>
<evidence type="ECO:0000256" key="1">
    <source>
        <dbReference type="ARBA" id="ARBA00022801"/>
    </source>
</evidence>
<dbReference type="GO" id="GO:0048476">
    <property type="term" value="C:Holliday junction resolvase complex"/>
    <property type="evidence" value="ECO:0007669"/>
    <property type="project" value="TreeGrafter"/>
</dbReference>
<dbReference type="PANTHER" id="PTHR13451">
    <property type="entry name" value="CLASS II CROSSOVER JUNCTION ENDONUCLEASE MUS81"/>
    <property type="match status" value="1"/>
</dbReference>
<accession>B1YD02</accession>
<dbReference type="eggNOG" id="arCOG04206">
    <property type="taxonomic scope" value="Archaea"/>
</dbReference>
<dbReference type="GO" id="GO:0008821">
    <property type="term" value="F:crossover junction DNA endonuclease activity"/>
    <property type="evidence" value="ECO:0007669"/>
    <property type="project" value="InterPro"/>
</dbReference>
<dbReference type="STRING" id="444157.Tneu_0726"/>
<dbReference type="SMART" id="SM00891">
    <property type="entry name" value="ERCC4"/>
    <property type="match status" value="1"/>
</dbReference>
<sequence length="219" mass="24035">MMKFELVPTVLVDSREQAEEVVRHIKEAGCAVVKTKLEVGDYVAGVFIFERKSASDFVNSIIDGRLFDQAERLKSAGLRPVIVVEGDLWEELKSRRVSPNAVLGAQLALYKMGLGLIYTEDRAQTGALLCLAAKKEGGGKVKAPAAKKGSDVRALQIALLASLPGIGPKRAEELLKRFGTPLNALLNYRSWNIDERRHAAIKRILETPYSSGSQLDDFL</sequence>
<dbReference type="InterPro" id="IPR033309">
    <property type="entry name" value="Mus81"/>
</dbReference>
<dbReference type="GO" id="GO:0003677">
    <property type="term" value="F:DNA binding"/>
    <property type="evidence" value="ECO:0007669"/>
    <property type="project" value="InterPro"/>
</dbReference>
<protein>
    <submittedName>
        <fullName evidence="3">ERCC4 domain protein</fullName>
    </submittedName>
</protein>
<evidence type="ECO:0000259" key="2">
    <source>
        <dbReference type="SMART" id="SM00891"/>
    </source>
</evidence>
<dbReference type="AlphaFoldDB" id="B1YD02"/>
<dbReference type="Pfam" id="PF02732">
    <property type="entry name" value="ERCC4"/>
    <property type="match status" value="1"/>
</dbReference>
<dbReference type="GO" id="GO:0006308">
    <property type="term" value="P:DNA catabolic process"/>
    <property type="evidence" value="ECO:0007669"/>
    <property type="project" value="InterPro"/>
</dbReference>
<reference evidence="3" key="1">
    <citation type="submission" date="2008-03" db="EMBL/GenBank/DDBJ databases">
        <title>Complete sequence of Thermoproteus neutrophilus V24Sta.</title>
        <authorList>
            <consortium name="US DOE Joint Genome Institute"/>
            <person name="Copeland A."/>
            <person name="Lucas S."/>
            <person name="Lapidus A."/>
            <person name="Glavina del Rio T."/>
            <person name="Dalin E."/>
            <person name="Tice H."/>
            <person name="Bruce D."/>
            <person name="Goodwin L."/>
            <person name="Pitluck S."/>
            <person name="Sims D."/>
            <person name="Brettin T."/>
            <person name="Detter J.C."/>
            <person name="Han C."/>
            <person name="Kuske C.R."/>
            <person name="Schmutz J."/>
            <person name="Larimer F."/>
            <person name="Land M."/>
            <person name="Hauser L."/>
            <person name="Kyrpides N."/>
            <person name="Mikhailova N."/>
            <person name="Biddle J.F."/>
            <person name="Zhang Z."/>
            <person name="Fitz-Gibbon S.T."/>
            <person name="Lowe T.M."/>
            <person name="Saltikov C."/>
            <person name="House C.H."/>
            <person name="Richardson P."/>
        </authorList>
    </citation>
    <scope>NUCLEOTIDE SEQUENCE [LARGE SCALE GENOMIC DNA]</scope>
    <source>
        <strain evidence="3">V24Sta</strain>
    </source>
</reference>